<evidence type="ECO:0000256" key="1">
    <source>
        <dbReference type="ARBA" id="ARBA00001946"/>
    </source>
</evidence>
<evidence type="ECO:0000313" key="18">
    <source>
        <dbReference type="EMBL" id="OAF68766.1"/>
    </source>
</evidence>
<dbReference type="Pfam" id="PF25390">
    <property type="entry name" value="WD40_RLD"/>
    <property type="match status" value="1"/>
</dbReference>
<comment type="cofactor">
    <cofactor evidence="1">
        <name>Mg(2+)</name>
        <dbReference type="ChEBI" id="CHEBI:18420"/>
    </cofactor>
</comment>
<dbReference type="PROSITE" id="PS00108">
    <property type="entry name" value="PROTEIN_KINASE_ST"/>
    <property type="match status" value="1"/>
</dbReference>
<evidence type="ECO:0000256" key="14">
    <source>
        <dbReference type="ARBA" id="ARBA00022842"/>
    </source>
</evidence>
<keyword evidence="13" id="KW-0067">ATP-binding</keyword>
<dbReference type="GO" id="GO:0046872">
    <property type="term" value="F:metal ion binding"/>
    <property type="evidence" value="ECO:0007669"/>
    <property type="project" value="UniProtKB-KW"/>
</dbReference>
<keyword evidence="6" id="KW-0723">Serine/threonine-protein kinase</keyword>
<dbReference type="InterPro" id="IPR058923">
    <property type="entry name" value="RCC1-like_dom"/>
</dbReference>
<evidence type="ECO:0000256" key="11">
    <source>
        <dbReference type="ARBA" id="ARBA00022741"/>
    </source>
</evidence>
<dbReference type="InterPro" id="IPR009091">
    <property type="entry name" value="RCC1/BLIP-II"/>
</dbReference>
<dbReference type="InterPro" id="IPR000408">
    <property type="entry name" value="Reg_chr_condens"/>
</dbReference>
<comment type="subcellular location">
    <subcellularLocation>
        <location evidence="2">Cytoplasm</location>
    </subcellularLocation>
</comment>
<evidence type="ECO:0000256" key="10">
    <source>
        <dbReference type="ARBA" id="ARBA00022737"/>
    </source>
</evidence>
<reference evidence="18 19" key="1">
    <citation type="submission" date="2016-04" db="EMBL/GenBank/DDBJ databases">
        <title>The genome of Intoshia linei affirms orthonectids as highly simplified spiralians.</title>
        <authorList>
            <person name="Mikhailov K.V."/>
            <person name="Slusarev G.S."/>
            <person name="Nikitin M.A."/>
            <person name="Logacheva M.D."/>
            <person name="Penin A."/>
            <person name="Aleoshin V."/>
            <person name="Panchin Y.V."/>
        </authorList>
    </citation>
    <scope>NUCLEOTIDE SEQUENCE [LARGE SCALE GENOMIC DNA]</scope>
    <source>
        <strain evidence="18">Intl2013</strain>
        <tissue evidence="18">Whole animal</tissue>
    </source>
</reference>
<dbReference type="InterPro" id="IPR011009">
    <property type="entry name" value="Kinase-like_dom_sf"/>
</dbReference>
<proteinExistence type="inferred from homology"/>
<evidence type="ECO:0000259" key="17">
    <source>
        <dbReference type="PROSITE" id="PS50011"/>
    </source>
</evidence>
<evidence type="ECO:0000256" key="5">
    <source>
        <dbReference type="ARBA" id="ARBA00022490"/>
    </source>
</evidence>
<evidence type="ECO:0000256" key="7">
    <source>
        <dbReference type="ARBA" id="ARBA00022553"/>
    </source>
</evidence>
<feature type="repeat" description="RCC1" evidence="15">
    <location>
        <begin position="630"/>
        <end position="682"/>
    </location>
</feature>
<feature type="coiled-coil region" evidence="16">
    <location>
        <begin position="764"/>
        <end position="805"/>
    </location>
</feature>
<dbReference type="InterPro" id="IPR051997">
    <property type="entry name" value="STK_NEK"/>
</dbReference>
<dbReference type="EMBL" id="LWCA01000391">
    <property type="protein sequence ID" value="OAF68766.1"/>
    <property type="molecule type" value="Genomic_DNA"/>
</dbReference>
<dbReference type="AlphaFoldDB" id="A0A177B3F9"/>
<keyword evidence="16" id="KW-0175">Coiled coil</keyword>
<dbReference type="EC" id="2.7.11.1" evidence="4"/>
<name>A0A177B3F9_9BILA</name>
<feature type="repeat" description="RCC1" evidence="15">
    <location>
        <begin position="404"/>
        <end position="458"/>
    </location>
</feature>
<evidence type="ECO:0000256" key="9">
    <source>
        <dbReference type="ARBA" id="ARBA00022723"/>
    </source>
</evidence>
<evidence type="ECO:0000256" key="16">
    <source>
        <dbReference type="SAM" id="Coils"/>
    </source>
</evidence>
<comment type="similarity">
    <text evidence="3">Belongs to the protein kinase superfamily. NEK Ser/Thr protein kinase family. NIMA subfamily.</text>
</comment>
<evidence type="ECO:0000256" key="13">
    <source>
        <dbReference type="ARBA" id="ARBA00022840"/>
    </source>
</evidence>
<dbReference type="PRINTS" id="PR00633">
    <property type="entry name" value="RCCNDNSATION"/>
</dbReference>
<protein>
    <recommendedName>
        <fullName evidence="4">non-specific serine/threonine protein kinase</fullName>
        <ecNumber evidence="4">2.7.11.1</ecNumber>
    </recommendedName>
</protein>
<dbReference type="SMART" id="SM00220">
    <property type="entry name" value="S_TKc"/>
    <property type="match status" value="1"/>
</dbReference>
<evidence type="ECO:0000256" key="6">
    <source>
        <dbReference type="ARBA" id="ARBA00022527"/>
    </source>
</evidence>
<evidence type="ECO:0000313" key="19">
    <source>
        <dbReference type="Proteomes" id="UP000078046"/>
    </source>
</evidence>
<gene>
    <name evidence="18" type="ORF">A3Q56_03486</name>
</gene>
<keyword evidence="9" id="KW-0479">Metal-binding</keyword>
<dbReference type="PROSITE" id="PS00626">
    <property type="entry name" value="RCC1_2"/>
    <property type="match status" value="2"/>
</dbReference>
<keyword evidence="19" id="KW-1185">Reference proteome</keyword>
<dbReference type="SUPFAM" id="SSF50985">
    <property type="entry name" value="RCC1/BLIP-II"/>
    <property type="match status" value="1"/>
</dbReference>
<feature type="repeat" description="RCC1" evidence="15">
    <location>
        <begin position="511"/>
        <end position="576"/>
    </location>
</feature>
<dbReference type="GO" id="GO:0005737">
    <property type="term" value="C:cytoplasm"/>
    <property type="evidence" value="ECO:0007669"/>
    <property type="project" value="UniProtKB-SubCell"/>
</dbReference>
<keyword evidence="8" id="KW-0808">Transferase</keyword>
<keyword evidence="12 18" id="KW-0418">Kinase</keyword>
<evidence type="ECO:0000256" key="4">
    <source>
        <dbReference type="ARBA" id="ARBA00012513"/>
    </source>
</evidence>
<dbReference type="Gene3D" id="1.10.510.10">
    <property type="entry name" value="Transferase(Phosphotransferase) domain 1"/>
    <property type="match status" value="1"/>
</dbReference>
<dbReference type="GO" id="GO:0005524">
    <property type="term" value="F:ATP binding"/>
    <property type="evidence" value="ECO:0007669"/>
    <property type="project" value="UniProtKB-KW"/>
</dbReference>
<dbReference type="Proteomes" id="UP000078046">
    <property type="component" value="Unassembled WGS sequence"/>
</dbReference>
<feature type="repeat" description="RCC1" evidence="15">
    <location>
        <begin position="577"/>
        <end position="629"/>
    </location>
</feature>
<dbReference type="OrthoDB" id="248923at2759"/>
<keyword evidence="10" id="KW-0677">Repeat</keyword>
<accession>A0A177B3F9</accession>
<dbReference type="SUPFAM" id="SSF56112">
    <property type="entry name" value="Protein kinase-like (PK-like)"/>
    <property type="match status" value="1"/>
</dbReference>
<evidence type="ECO:0000256" key="2">
    <source>
        <dbReference type="ARBA" id="ARBA00004496"/>
    </source>
</evidence>
<dbReference type="InterPro" id="IPR000719">
    <property type="entry name" value="Prot_kinase_dom"/>
</dbReference>
<keyword evidence="5" id="KW-0963">Cytoplasm</keyword>
<dbReference type="PROSITE" id="PS50012">
    <property type="entry name" value="RCC1_3"/>
    <property type="match status" value="5"/>
</dbReference>
<evidence type="ECO:0000256" key="12">
    <source>
        <dbReference type="ARBA" id="ARBA00022777"/>
    </source>
</evidence>
<dbReference type="Pfam" id="PF00069">
    <property type="entry name" value="Pkinase"/>
    <property type="match status" value="1"/>
</dbReference>
<dbReference type="Gene3D" id="2.130.10.30">
    <property type="entry name" value="Regulator of chromosome condensation 1/beta-lactamase-inhibitor protein II"/>
    <property type="match status" value="2"/>
</dbReference>
<dbReference type="GO" id="GO:0004674">
    <property type="term" value="F:protein serine/threonine kinase activity"/>
    <property type="evidence" value="ECO:0007669"/>
    <property type="project" value="UniProtKB-KW"/>
</dbReference>
<keyword evidence="14" id="KW-0460">Magnesium</keyword>
<dbReference type="PROSITE" id="PS50011">
    <property type="entry name" value="PROTEIN_KINASE_DOM"/>
    <property type="match status" value="1"/>
</dbReference>
<organism evidence="18 19">
    <name type="scientific">Intoshia linei</name>
    <dbReference type="NCBI Taxonomy" id="1819745"/>
    <lineage>
        <taxon>Eukaryota</taxon>
        <taxon>Metazoa</taxon>
        <taxon>Spiralia</taxon>
        <taxon>Lophotrochozoa</taxon>
        <taxon>Mesozoa</taxon>
        <taxon>Orthonectida</taxon>
        <taxon>Rhopaluridae</taxon>
        <taxon>Intoshia</taxon>
    </lineage>
</organism>
<feature type="repeat" description="RCC1" evidence="15">
    <location>
        <begin position="459"/>
        <end position="510"/>
    </location>
</feature>
<dbReference type="PANTHER" id="PTHR44535:SF1">
    <property type="entry name" value="SERINE_THREONINE-PROTEIN KINASE NEK9"/>
    <property type="match status" value="1"/>
</dbReference>
<dbReference type="Gene3D" id="3.30.200.20">
    <property type="entry name" value="Phosphorylase Kinase, domain 1"/>
    <property type="match status" value="1"/>
</dbReference>
<feature type="domain" description="Protein kinase" evidence="17">
    <location>
        <begin position="10"/>
        <end position="267"/>
    </location>
</feature>
<keyword evidence="11" id="KW-0547">Nucleotide-binding</keyword>
<comment type="caution">
    <text evidence="18">The sequence shown here is derived from an EMBL/GenBank/DDBJ whole genome shotgun (WGS) entry which is preliminary data.</text>
</comment>
<sequence>MNSSQDIASYSIVRCLGKGAFGEAFQVLYKRTELNCFVVWKRIEFASLVQKERNDCQNEIDALSSIEHCNIISYYNHYFDNSFLLIEMEYANGGNLEEKIKSSKEHFSETHVIWYTYQLLSAVSYLHNAGILHRDIKTLNIFLTKKDVLKLGDFGIAKMLKKNNILDCHSYVGTPYYMSPELIQGKKYNYMTDMWAIGCVIYELMTFKLPFSDKNPLKLAHLIVNTTQEKIDCKIYSNELKTIVHVLLEKNSKLRQSADGLLKYDIIHKKSLGFQKIIDKSNDHYNCQIFLSKIHSKIPPIFTSKSSNVLSWGGGKWDPMIEEFFLNEKSASKVCTGTNSFAVITIEKELYTWPCKNNQTDVPQLGHPNKIISKIPKRVEYFNEISVKDVKIGEDFMIILTENGNVYSCGSNYYGCLGQGKSNAELVKTYKPFQIKKFNTSVNRISAGFNHAAAITKDDTLYIWGCGEYGRLGTNSESNEISPTKIQLNINHKIKDIVSGYNHTFILTCNGKVLATGLNEYNMLGLNAITRELCEKSIIGYDIPYVKKFTLVRSLLQYRIETIASGKHHTAVVDVYGKIIMFGNNKYGQLGLSNYTEFDTLQRITGPFLSERIRKISCGDFFTVATTWDDKIFSWGLAKNGRLGTGHTKKVTYCTPHPIIGSLHYVTSMSSSDWYSIIIAERILYKKQIVSANTLDTFSVSEGFNKIGQLKGDTSNSSKESSIDQDSVPTWLQSELTDCQSLSSNLLNTNSSKVISMSDHHHIVDSLNDENDALCQIIQEKEKQIDDLSVELENMSKLLSELLTDRNAE</sequence>
<dbReference type="InterPro" id="IPR008271">
    <property type="entry name" value="Ser/Thr_kinase_AS"/>
</dbReference>
<evidence type="ECO:0000256" key="3">
    <source>
        <dbReference type="ARBA" id="ARBA00010886"/>
    </source>
</evidence>
<dbReference type="PANTHER" id="PTHR44535">
    <property type="entry name" value="PROTEIN CBG16200"/>
    <property type="match status" value="1"/>
</dbReference>
<keyword evidence="7" id="KW-0597">Phosphoprotein</keyword>
<evidence type="ECO:0000256" key="15">
    <source>
        <dbReference type="PROSITE-ProRule" id="PRU00235"/>
    </source>
</evidence>
<evidence type="ECO:0000256" key="8">
    <source>
        <dbReference type="ARBA" id="ARBA00022679"/>
    </source>
</evidence>